<evidence type="ECO:0000313" key="1">
    <source>
        <dbReference type="EMBL" id="MFC4673449.1"/>
    </source>
</evidence>
<gene>
    <name evidence="1" type="ORF">ACFO6W_07080</name>
</gene>
<protein>
    <submittedName>
        <fullName evidence="1">Uncharacterized protein</fullName>
    </submittedName>
</protein>
<dbReference type="Proteomes" id="UP001596023">
    <property type="component" value="Unassembled WGS sequence"/>
</dbReference>
<organism evidence="1 2">
    <name type="scientific">Dysgonomonas termitidis</name>
    <dbReference type="NCBI Taxonomy" id="1516126"/>
    <lineage>
        <taxon>Bacteria</taxon>
        <taxon>Pseudomonadati</taxon>
        <taxon>Bacteroidota</taxon>
        <taxon>Bacteroidia</taxon>
        <taxon>Bacteroidales</taxon>
        <taxon>Dysgonomonadaceae</taxon>
        <taxon>Dysgonomonas</taxon>
    </lineage>
</organism>
<proteinExistence type="predicted"/>
<name>A0ABV9KTG6_9BACT</name>
<keyword evidence="2" id="KW-1185">Reference proteome</keyword>
<sequence length="71" mass="8225">MHAKEARKLTEENIRPFEVIIQDIEQSASRGNQMICIPVVTPEYQMKLVELGYKISKHTDPIGLDLTKIEW</sequence>
<comment type="caution">
    <text evidence="1">The sequence shown here is derived from an EMBL/GenBank/DDBJ whole genome shotgun (WGS) entry which is preliminary data.</text>
</comment>
<reference evidence="2" key="1">
    <citation type="journal article" date="2019" name="Int. J. Syst. Evol. Microbiol.">
        <title>The Global Catalogue of Microorganisms (GCM) 10K type strain sequencing project: providing services to taxonomists for standard genome sequencing and annotation.</title>
        <authorList>
            <consortium name="The Broad Institute Genomics Platform"/>
            <consortium name="The Broad Institute Genome Sequencing Center for Infectious Disease"/>
            <person name="Wu L."/>
            <person name="Ma J."/>
        </authorList>
    </citation>
    <scope>NUCLEOTIDE SEQUENCE [LARGE SCALE GENOMIC DNA]</scope>
    <source>
        <strain evidence="2">CCUG 66188</strain>
    </source>
</reference>
<evidence type="ECO:0000313" key="2">
    <source>
        <dbReference type="Proteomes" id="UP001596023"/>
    </source>
</evidence>
<dbReference type="EMBL" id="JBHSGN010000057">
    <property type="protein sequence ID" value="MFC4673449.1"/>
    <property type="molecule type" value="Genomic_DNA"/>
</dbReference>
<accession>A0ABV9KTG6</accession>
<dbReference type="RefSeq" id="WP_379994734.1">
    <property type="nucleotide sequence ID" value="NZ_JBHSGN010000057.1"/>
</dbReference>